<comment type="caution">
    <text evidence="1">The sequence shown here is derived from an EMBL/GenBank/DDBJ whole genome shotgun (WGS) entry which is preliminary data.</text>
</comment>
<accession>A0ABW5C138</accession>
<evidence type="ECO:0000313" key="2">
    <source>
        <dbReference type="Proteomes" id="UP001597318"/>
    </source>
</evidence>
<name>A0ABW5C138_9BACI</name>
<evidence type="ECO:0000313" key="1">
    <source>
        <dbReference type="EMBL" id="MFD2214635.1"/>
    </source>
</evidence>
<dbReference type="SUPFAM" id="SSF140500">
    <property type="entry name" value="BAS1536-like"/>
    <property type="match status" value="1"/>
</dbReference>
<dbReference type="Pfam" id="PF09388">
    <property type="entry name" value="SpoOE-like"/>
    <property type="match status" value="1"/>
</dbReference>
<dbReference type="EMBL" id="JBHUIK010000002">
    <property type="protein sequence ID" value="MFD2214635.1"/>
    <property type="molecule type" value="Genomic_DNA"/>
</dbReference>
<dbReference type="InterPro" id="IPR037208">
    <property type="entry name" value="Spo0E-like_sf"/>
</dbReference>
<sequence length="58" mass="6794">MAKETKKLMMCINGLKSDLFQIAENTGLDSRYTLECSIQLDELIKRYHQENEKNNTIE</sequence>
<protein>
    <submittedName>
        <fullName evidence="1">Spo0E family sporulation regulatory protein-aspartic acid phosphatase</fullName>
    </submittedName>
</protein>
<organism evidence="1 2">
    <name type="scientific">Metabacillus endolithicus</name>
    <dbReference type="NCBI Taxonomy" id="1535204"/>
    <lineage>
        <taxon>Bacteria</taxon>
        <taxon>Bacillati</taxon>
        <taxon>Bacillota</taxon>
        <taxon>Bacilli</taxon>
        <taxon>Bacillales</taxon>
        <taxon>Bacillaceae</taxon>
        <taxon>Metabacillus</taxon>
    </lineage>
</organism>
<reference evidence="2" key="1">
    <citation type="journal article" date="2019" name="Int. J. Syst. Evol. Microbiol.">
        <title>The Global Catalogue of Microorganisms (GCM) 10K type strain sequencing project: providing services to taxonomists for standard genome sequencing and annotation.</title>
        <authorList>
            <consortium name="The Broad Institute Genomics Platform"/>
            <consortium name="The Broad Institute Genome Sequencing Center for Infectious Disease"/>
            <person name="Wu L."/>
            <person name="Ma J."/>
        </authorList>
    </citation>
    <scope>NUCLEOTIDE SEQUENCE [LARGE SCALE GENOMIC DNA]</scope>
    <source>
        <strain evidence="2">CGMCC 1.15474</strain>
    </source>
</reference>
<dbReference type="InterPro" id="IPR018540">
    <property type="entry name" value="Spo0E-like"/>
</dbReference>
<dbReference type="Proteomes" id="UP001597318">
    <property type="component" value="Unassembled WGS sequence"/>
</dbReference>
<dbReference type="Gene3D" id="4.10.280.10">
    <property type="entry name" value="Helix-loop-helix DNA-binding domain"/>
    <property type="match status" value="1"/>
</dbReference>
<keyword evidence="2" id="KW-1185">Reference proteome</keyword>
<dbReference type="InterPro" id="IPR036638">
    <property type="entry name" value="HLH_DNA-bd_sf"/>
</dbReference>
<proteinExistence type="predicted"/>
<dbReference type="RefSeq" id="WP_098799658.1">
    <property type="nucleotide sequence ID" value="NZ_CP095550.1"/>
</dbReference>
<gene>
    <name evidence="1" type="ORF">ACFSKK_13160</name>
</gene>